<evidence type="ECO:0000313" key="9">
    <source>
        <dbReference type="Proteomes" id="UP000564806"/>
    </source>
</evidence>
<dbReference type="InterPro" id="IPR001320">
    <property type="entry name" value="Iontro_rcpt_C"/>
</dbReference>
<dbReference type="EMBL" id="JABWCS010000211">
    <property type="protein sequence ID" value="NUU61882.1"/>
    <property type="molecule type" value="Genomic_DNA"/>
</dbReference>
<dbReference type="SMART" id="SM00079">
    <property type="entry name" value="PBPe"/>
    <property type="match status" value="1"/>
</dbReference>
<dbReference type="Proteomes" id="UP000564806">
    <property type="component" value="Unassembled WGS sequence"/>
</dbReference>
<dbReference type="PANTHER" id="PTHR35936:SF17">
    <property type="entry name" value="ARGININE-BINDING EXTRACELLULAR PROTEIN ARTP"/>
    <property type="match status" value="1"/>
</dbReference>
<evidence type="ECO:0000313" key="8">
    <source>
        <dbReference type="EMBL" id="NUU61882.1"/>
    </source>
</evidence>
<evidence type="ECO:0000256" key="5">
    <source>
        <dbReference type="SAM" id="SignalP"/>
    </source>
</evidence>
<dbReference type="InterPro" id="IPR018313">
    <property type="entry name" value="SBP_3_CS"/>
</dbReference>
<evidence type="ECO:0000256" key="1">
    <source>
        <dbReference type="ARBA" id="ARBA00004196"/>
    </source>
</evidence>
<name>A0A850ESV8_9BACL</name>
<comment type="subcellular location">
    <subcellularLocation>
        <location evidence="1">Cell envelope</location>
    </subcellularLocation>
</comment>
<sequence length="280" mass="30257">MKKKVFKQWMLISLVGALVLVLSACGDKNDDTQDALAAIKAKGKIVVGNNAVFAPFGFHAIVDGADQRVGFDIDLAKEIAKDIGVEVEFKQLDLDALIPALKAGQTDILISALSATEERKQQVDFSDIYYLSQDIALIQASDKDKYKSLDDLKGKRIGVQLNSTEQTLMQAQFPNENLVLMDNMNTLNLALKAKQVDVVISEGLVAKVAVAANPELAIADGIVIDDSALNSAGVGVVVKKNEDALRESINKTIKRLQDSGDLDKYIQAASELAAKNQKNE</sequence>
<comment type="caution">
    <text evidence="8">The sequence shown here is derived from an EMBL/GenBank/DDBJ whole genome shotgun (WGS) entry which is preliminary data.</text>
</comment>
<dbReference type="GO" id="GO:0016020">
    <property type="term" value="C:membrane"/>
    <property type="evidence" value="ECO:0007669"/>
    <property type="project" value="InterPro"/>
</dbReference>
<dbReference type="Gene3D" id="3.40.190.10">
    <property type="entry name" value="Periplasmic binding protein-like II"/>
    <property type="match status" value="2"/>
</dbReference>
<protein>
    <submittedName>
        <fullName evidence="8">Transporter substrate-binding domain-containing protein</fullName>
    </submittedName>
</protein>
<dbReference type="AlphaFoldDB" id="A0A850ESV8"/>
<dbReference type="PROSITE" id="PS51257">
    <property type="entry name" value="PROKAR_LIPOPROTEIN"/>
    <property type="match status" value="1"/>
</dbReference>
<dbReference type="PROSITE" id="PS01039">
    <property type="entry name" value="SBP_BACTERIAL_3"/>
    <property type="match status" value="1"/>
</dbReference>
<feature type="chain" id="PRO_5039681051" evidence="5">
    <location>
        <begin position="27"/>
        <end position="280"/>
    </location>
</feature>
<gene>
    <name evidence="8" type="ORF">HPT30_16180</name>
</gene>
<proteinExistence type="inferred from homology"/>
<evidence type="ECO:0000256" key="3">
    <source>
        <dbReference type="ARBA" id="ARBA00022729"/>
    </source>
</evidence>
<dbReference type="GO" id="GO:0030313">
    <property type="term" value="C:cell envelope"/>
    <property type="evidence" value="ECO:0007669"/>
    <property type="project" value="UniProtKB-SubCell"/>
</dbReference>
<feature type="domain" description="Solute-binding protein family 3/N-terminal" evidence="6">
    <location>
        <begin position="44"/>
        <end position="280"/>
    </location>
</feature>
<dbReference type="SUPFAM" id="SSF53850">
    <property type="entry name" value="Periplasmic binding protein-like II"/>
    <property type="match status" value="1"/>
</dbReference>
<evidence type="ECO:0000256" key="4">
    <source>
        <dbReference type="RuleBase" id="RU003744"/>
    </source>
</evidence>
<dbReference type="GO" id="GO:0015276">
    <property type="term" value="F:ligand-gated monoatomic ion channel activity"/>
    <property type="evidence" value="ECO:0007669"/>
    <property type="project" value="InterPro"/>
</dbReference>
<evidence type="ECO:0000259" key="7">
    <source>
        <dbReference type="SMART" id="SM00079"/>
    </source>
</evidence>
<evidence type="ECO:0000256" key="2">
    <source>
        <dbReference type="ARBA" id="ARBA00010333"/>
    </source>
</evidence>
<keyword evidence="9" id="KW-1185">Reference proteome</keyword>
<feature type="domain" description="Ionotropic glutamate receptor C-terminal" evidence="7">
    <location>
        <begin position="44"/>
        <end position="265"/>
    </location>
</feature>
<dbReference type="RefSeq" id="WP_175372372.1">
    <property type="nucleotide sequence ID" value="NZ_JABWCS010000211.1"/>
</dbReference>
<dbReference type="Pfam" id="PF00497">
    <property type="entry name" value="SBP_bac_3"/>
    <property type="match status" value="1"/>
</dbReference>
<accession>A0A850ESV8</accession>
<dbReference type="SMART" id="SM00062">
    <property type="entry name" value="PBPb"/>
    <property type="match status" value="1"/>
</dbReference>
<comment type="similarity">
    <text evidence="2 4">Belongs to the bacterial solute-binding protein 3 family.</text>
</comment>
<dbReference type="InterPro" id="IPR001638">
    <property type="entry name" value="Solute-binding_3/MltF_N"/>
</dbReference>
<keyword evidence="3 5" id="KW-0732">Signal</keyword>
<dbReference type="PANTHER" id="PTHR35936">
    <property type="entry name" value="MEMBRANE-BOUND LYTIC MUREIN TRANSGLYCOSYLASE F"/>
    <property type="match status" value="1"/>
</dbReference>
<reference evidence="8" key="1">
    <citation type="submission" date="2020-06" db="EMBL/GenBank/DDBJ databases">
        <title>Paenibacillus sp. nov., isolated from soil.</title>
        <authorList>
            <person name="Seo Y.L."/>
        </authorList>
    </citation>
    <scope>NUCLEOTIDE SEQUENCE [LARGE SCALE GENOMIC DNA]</scope>
    <source>
        <strain evidence="8">JW14</strain>
    </source>
</reference>
<feature type="signal peptide" evidence="5">
    <location>
        <begin position="1"/>
        <end position="26"/>
    </location>
</feature>
<organism evidence="8 9">
    <name type="scientific">Paenibacillus agri</name>
    <dbReference type="NCBI Taxonomy" id="2744309"/>
    <lineage>
        <taxon>Bacteria</taxon>
        <taxon>Bacillati</taxon>
        <taxon>Bacillota</taxon>
        <taxon>Bacilli</taxon>
        <taxon>Bacillales</taxon>
        <taxon>Paenibacillaceae</taxon>
        <taxon>Paenibacillus</taxon>
    </lineage>
</organism>
<evidence type="ECO:0000259" key="6">
    <source>
        <dbReference type="SMART" id="SM00062"/>
    </source>
</evidence>